<protein>
    <recommendedName>
        <fullName evidence="1">Mutator-like transposase domain-containing protein</fullName>
    </recommendedName>
</protein>
<evidence type="ECO:0000313" key="2">
    <source>
        <dbReference type="EMBL" id="KAH9369087.1"/>
    </source>
</evidence>
<dbReference type="OMA" id="NHLDPVF"/>
<gene>
    <name evidence="2" type="ORF">HPB48_016730</name>
</gene>
<dbReference type="EMBL" id="JABSTR010000004">
    <property type="protein sequence ID" value="KAH9369087.1"/>
    <property type="molecule type" value="Genomic_DNA"/>
</dbReference>
<name>A0A9J6G294_HAELO</name>
<comment type="caution">
    <text evidence="2">The sequence shown here is derived from an EMBL/GenBank/DDBJ whole genome shotgun (WGS) entry which is preliminary data.</text>
</comment>
<feature type="domain" description="Mutator-like transposase" evidence="1">
    <location>
        <begin position="2"/>
        <end position="306"/>
    </location>
</feature>
<keyword evidence="3" id="KW-1185">Reference proteome</keyword>
<dbReference type="InterPro" id="IPR049012">
    <property type="entry name" value="Mutator_transp_dom"/>
</dbReference>
<dbReference type="Pfam" id="PF20700">
    <property type="entry name" value="Mutator"/>
    <property type="match status" value="1"/>
</dbReference>
<reference evidence="2 3" key="1">
    <citation type="journal article" date="2020" name="Cell">
        <title>Large-Scale Comparative Analyses of Tick Genomes Elucidate Their Genetic Diversity and Vector Capacities.</title>
        <authorList>
            <consortium name="Tick Genome and Microbiome Consortium (TIGMIC)"/>
            <person name="Jia N."/>
            <person name="Wang J."/>
            <person name="Shi W."/>
            <person name="Du L."/>
            <person name="Sun Y."/>
            <person name="Zhan W."/>
            <person name="Jiang J.F."/>
            <person name="Wang Q."/>
            <person name="Zhang B."/>
            <person name="Ji P."/>
            <person name="Bell-Sakyi L."/>
            <person name="Cui X.M."/>
            <person name="Yuan T.T."/>
            <person name="Jiang B.G."/>
            <person name="Yang W.F."/>
            <person name="Lam T.T."/>
            <person name="Chang Q.C."/>
            <person name="Ding S.J."/>
            <person name="Wang X.J."/>
            <person name="Zhu J.G."/>
            <person name="Ruan X.D."/>
            <person name="Zhao L."/>
            <person name="Wei J.T."/>
            <person name="Ye R.Z."/>
            <person name="Que T.C."/>
            <person name="Du C.H."/>
            <person name="Zhou Y.H."/>
            <person name="Cheng J.X."/>
            <person name="Dai P.F."/>
            <person name="Guo W.B."/>
            <person name="Han X.H."/>
            <person name="Huang E.J."/>
            <person name="Li L.F."/>
            <person name="Wei W."/>
            <person name="Gao Y.C."/>
            <person name="Liu J.Z."/>
            <person name="Shao H.Z."/>
            <person name="Wang X."/>
            <person name="Wang C.C."/>
            <person name="Yang T.C."/>
            <person name="Huo Q.B."/>
            <person name="Li W."/>
            <person name="Chen H.Y."/>
            <person name="Chen S.E."/>
            <person name="Zhou L.G."/>
            <person name="Ni X.B."/>
            <person name="Tian J.H."/>
            <person name="Sheng Y."/>
            <person name="Liu T."/>
            <person name="Pan Y.S."/>
            <person name="Xia L.Y."/>
            <person name="Li J."/>
            <person name="Zhao F."/>
            <person name="Cao W.C."/>
        </authorList>
    </citation>
    <scope>NUCLEOTIDE SEQUENCE [LARGE SCALE GENOMIC DNA]</scope>
    <source>
        <strain evidence="2">HaeL-2018</strain>
    </source>
</reference>
<dbReference type="VEuPathDB" id="VectorBase:HLOH_062114"/>
<dbReference type="AlphaFoldDB" id="A0A9J6G294"/>
<accession>A0A9J6G294</accession>
<evidence type="ECO:0000313" key="3">
    <source>
        <dbReference type="Proteomes" id="UP000821853"/>
    </source>
</evidence>
<dbReference type="OrthoDB" id="10069847at2759"/>
<dbReference type="Proteomes" id="UP000821853">
    <property type="component" value="Chromosome 2"/>
</dbReference>
<sequence length="361" mass="39695">MRCISCGEFGTEWSSRRLPGPANCNPFEINVLAARAMQSTGNGQTALNDIFSSLGISHGGLHNKTFQHYLRAKLNPAARSACEENLSKRGTAVKDLYTELNFESPGNVAVSFDGTWHTRRHSSRIGVAAVIELFSGYVLDYVVLSNFCLGCECGPDPNSDVYVEWKAQHKCKKNTTSNAGRMEVEAALILFELNSLRYTTVICDGDSRSYHAIQQAKVPVEKGDCVNHVQKRMGTQLRALQKGKPSDGGRIGGKGRLTGDRVNKLTNCYGDIARMHNAVMATYCHVTSTDDRPNHSLCPQGAASWCKHNAAAAKREPPPKHSYRLPENVSKALLPVYQRLADKRLLQRCQTGKTENANEAP</sequence>
<organism evidence="2 3">
    <name type="scientific">Haemaphysalis longicornis</name>
    <name type="common">Bush tick</name>
    <dbReference type="NCBI Taxonomy" id="44386"/>
    <lineage>
        <taxon>Eukaryota</taxon>
        <taxon>Metazoa</taxon>
        <taxon>Ecdysozoa</taxon>
        <taxon>Arthropoda</taxon>
        <taxon>Chelicerata</taxon>
        <taxon>Arachnida</taxon>
        <taxon>Acari</taxon>
        <taxon>Parasitiformes</taxon>
        <taxon>Ixodida</taxon>
        <taxon>Ixodoidea</taxon>
        <taxon>Ixodidae</taxon>
        <taxon>Haemaphysalinae</taxon>
        <taxon>Haemaphysalis</taxon>
    </lineage>
</organism>
<proteinExistence type="predicted"/>
<evidence type="ECO:0000259" key="1">
    <source>
        <dbReference type="Pfam" id="PF20700"/>
    </source>
</evidence>